<dbReference type="RefSeq" id="WP_015956984.1">
    <property type="nucleotide sequence ID" value="NC_011729.1"/>
</dbReference>
<keyword evidence="2" id="KW-1185">Reference proteome</keyword>
<dbReference type="HOGENOM" id="CLU_149290_1_1_3"/>
<dbReference type="EMBL" id="CP001291">
    <property type="protein sequence ID" value="ACK73404.1"/>
    <property type="molecule type" value="Genomic_DNA"/>
</dbReference>
<evidence type="ECO:0000313" key="2">
    <source>
        <dbReference type="Proteomes" id="UP000002384"/>
    </source>
</evidence>
<reference evidence="2" key="1">
    <citation type="journal article" date="2011" name="MBio">
        <title>Novel metabolic attributes of the genus Cyanothece, comprising a group of unicellular nitrogen-fixing Cyanobacteria.</title>
        <authorList>
            <person name="Bandyopadhyay A."/>
            <person name="Elvitigala T."/>
            <person name="Welsh E."/>
            <person name="Stockel J."/>
            <person name="Liberton M."/>
            <person name="Min H."/>
            <person name="Sherman L.A."/>
            <person name="Pakrasi H.B."/>
        </authorList>
    </citation>
    <scope>NUCLEOTIDE SEQUENCE [LARGE SCALE GENOMIC DNA]</scope>
    <source>
        <strain evidence="2">PCC 7424</strain>
    </source>
</reference>
<sequence>MTFNFDWDENKAKVNYKKHGVSLIEAVTVFSDPLAITIYDVNHSTDEDRFITLGYSDRQRLLVVVHTERDYNTRIISARVATSRERVIYEQGEY</sequence>
<evidence type="ECO:0000313" key="1">
    <source>
        <dbReference type="EMBL" id="ACK73404.1"/>
    </source>
</evidence>
<organism evidence="1 2">
    <name type="scientific">Gloeothece citriformis (strain PCC 7424)</name>
    <name type="common">Cyanothece sp. (strain PCC 7424)</name>
    <dbReference type="NCBI Taxonomy" id="65393"/>
    <lineage>
        <taxon>Bacteria</taxon>
        <taxon>Bacillati</taxon>
        <taxon>Cyanobacteriota</taxon>
        <taxon>Cyanophyceae</taxon>
        <taxon>Oscillatoriophycideae</taxon>
        <taxon>Chroococcales</taxon>
        <taxon>Aphanothecaceae</taxon>
        <taxon>Gloeothece</taxon>
        <taxon>Gloeothece citriformis</taxon>
    </lineage>
</organism>
<dbReference type="InterPro" id="IPR007460">
    <property type="entry name" value="BrnT_toxin"/>
</dbReference>
<proteinExistence type="predicted"/>
<evidence type="ECO:0008006" key="3">
    <source>
        <dbReference type="Google" id="ProtNLM"/>
    </source>
</evidence>
<dbReference type="STRING" id="65393.PCC7424_5052"/>
<dbReference type="Pfam" id="PF04365">
    <property type="entry name" value="BrnT_toxin"/>
    <property type="match status" value="1"/>
</dbReference>
<dbReference type="eggNOG" id="COG2929">
    <property type="taxonomic scope" value="Bacteria"/>
</dbReference>
<dbReference type="Proteomes" id="UP000002384">
    <property type="component" value="Chromosome"/>
</dbReference>
<accession>B7KFS9</accession>
<dbReference type="InterPro" id="IPR038573">
    <property type="entry name" value="BrnT_sf"/>
</dbReference>
<dbReference type="Gene3D" id="3.10.450.530">
    <property type="entry name" value="Ribonuclease toxin, BrnT, of type II toxin-antitoxin system"/>
    <property type="match status" value="1"/>
</dbReference>
<dbReference type="KEGG" id="cyc:PCC7424_5052"/>
<protein>
    <recommendedName>
        <fullName evidence="3">BrnT family toxin</fullName>
    </recommendedName>
</protein>
<name>B7KFS9_GLOC7</name>
<gene>
    <name evidence="1" type="ordered locus">PCC7424_5052</name>
</gene>
<dbReference type="AlphaFoldDB" id="B7KFS9"/>
<dbReference type="OrthoDB" id="428036at2"/>